<organism evidence="1 2">
    <name type="scientific">Angiostrongylus cantonensis</name>
    <name type="common">Rat lungworm</name>
    <dbReference type="NCBI Taxonomy" id="6313"/>
    <lineage>
        <taxon>Eukaryota</taxon>
        <taxon>Metazoa</taxon>
        <taxon>Ecdysozoa</taxon>
        <taxon>Nematoda</taxon>
        <taxon>Chromadorea</taxon>
        <taxon>Rhabditida</taxon>
        <taxon>Rhabditina</taxon>
        <taxon>Rhabditomorpha</taxon>
        <taxon>Strongyloidea</taxon>
        <taxon>Metastrongylidae</taxon>
        <taxon>Angiostrongylus</taxon>
    </lineage>
</organism>
<protein>
    <submittedName>
        <fullName evidence="2">Uncharacterized protein</fullName>
    </submittedName>
</protein>
<evidence type="ECO:0000313" key="2">
    <source>
        <dbReference type="WBParaSite" id="ACAC_0000885701-mRNA-1"/>
    </source>
</evidence>
<reference evidence="1" key="1">
    <citation type="submission" date="2012-09" db="EMBL/GenBank/DDBJ databases">
        <authorList>
            <person name="Martin A.A."/>
        </authorList>
    </citation>
    <scope>NUCLEOTIDE SEQUENCE</scope>
</reference>
<name>A0A0K0DDN3_ANGCA</name>
<accession>A0A0K0DDN3</accession>
<evidence type="ECO:0000313" key="1">
    <source>
        <dbReference type="Proteomes" id="UP000035642"/>
    </source>
</evidence>
<reference evidence="2" key="2">
    <citation type="submission" date="2017-02" db="UniProtKB">
        <authorList>
            <consortium name="WormBaseParasite"/>
        </authorList>
    </citation>
    <scope>IDENTIFICATION</scope>
</reference>
<keyword evidence="1" id="KW-1185">Reference proteome</keyword>
<dbReference type="WBParaSite" id="ACAC_0000885701-mRNA-1">
    <property type="protein sequence ID" value="ACAC_0000885701-mRNA-1"/>
    <property type="gene ID" value="ACAC_0000885701"/>
</dbReference>
<sequence length="31" mass="3771">MRDRSSKHRFLIVRLPYSTSIQPILRKNLLM</sequence>
<dbReference type="Proteomes" id="UP000035642">
    <property type="component" value="Unassembled WGS sequence"/>
</dbReference>
<dbReference type="AlphaFoldDB" id="A0A0K0DDN3"/>
<proteinExistence type="predicted"/>